<evidence type="ECO:0000313" key="8">
    <source>
        <dbReference type="Proteomes" id="UP000306477"/>
    </source>
</evidence>
<dbReference type="PANTHER" id="PTHR30249">
    <property type="entry name" value="PUTATIVE SEROTONIN TRANSPORTER"/>
    <property type="match status" value="1"/>
</dbReference>
<keyword evidence="3 6" id="KW-0812">Transmembrane</keyword>
<keyword evidence="5 6" id="KW-0472">Membrane</keyword>
<keyword evidence="8" id="KW-1185">Reference proteome</keyword>
<accession>A0A4S3PZ23</accession>
<dbReference type="Pfam" id="PF04172">
    <property type="entry name" value="LrgB"/>
    <property type="match status" value="1"/>
</dbReference>
<keyword evidence="2" id="KW-1003">Cell membrane</keyword>
<evidence type="ECO:0000256" key="4">
    <source>
        <dbReference type="ARBA" id="ARBA00022989"/>
    </source>
</evidence>
<reference evidence="7 8" key="1">
    <citation type="journal article" date="2019" name="Indoor Air">
        <title>Impacts of indoor surface finishes on bacterial viability.</title>
        <authorList>
            <person name="Hu J."/>
            <person name="Maamar S.B."/>
            <person name="Glawe A.J."/>
            <person name="Gottel N."/>
            <person name="Gilbert J.A."/>
            <person name="Hartmann E.M."/>
        </authorList>
    </citation>
    <scope>NUCLEOTIDE SEQUENCE [LARGE SCALE GENOMIC DNA]</scope>
    <source>
        <strain evidence="7 8">AF060A6</strain>
    </source>
</reference>
<dbReference type="RefSeq" id="WP_136378157.1">
    <property type="nucleotide sequence ID" value="NZ_SLUB01000003.1"/>
</dbReference>
<name>A0A4S3PZ23_9BACI</name>
<dbReference type="PANTHER" id="PTHR30249:SF17">
    <property type="entry name" value="HOLIN-LIKE PROTEIN CIDB"/>
    <property type="match status" value="1"/>
</dbReference>
<gene>
    <name evidence="7" type="ORF">E1I69_03035</name>
</gene>
<dbReference type="InterPro" id="IPR007300">
    <property type="entry name" value="CidB/LrgB"/>
</dbReference>
<dbReference type="AlphaFoldDB" id="A0A4S3PZ23"/>
<dbReference type="OrthoDB" id="9811701at2"/>
<feature type="transmembrane region" description="Helical" evidence="6">
    <location>
        <begin position="31"/>
        <end position="53"/>
    </location>
</feature>
<dbReference type="EMBL" id="SLUB01000003">
    <property type="protein sequence ID" value="THE14806.1"/>
    <property type="molecule type" value="Genomic_DNA"/>
</dbReference>
<evidence type="ECO:0000256" key="6">
    <source>
        <dbReference type="SAM" id="Phobius"/>
    </source>
</evidence>
<feature type="transmembrane region" description="Helical" evidence="6">
    <location>
        <begin position="144"/>
        <end position="167"/>
    </location>
</feature>
<protein>
    <submittedName>
        <fullName evidence="7">LrgB family protein</fullName>
    </submittedName>
</protein>
<evidence type="ECO:0000256" key="5">
    <source>
        <dbReference type="ARBA" id="ARBA00023136"/>
    </source>
</evidence>
<keyword evidence="4 6" id="KW-1133">Transmembrane helix</keyword>
<evidence type="ECO:0000256" key="3">
    <source>
        <dbReference type="ARBA" id="ARBA00022692"/>
    </source>
</evidence>
<dbReference type="GO" id="GO:0005886">
    <property type="term" value="C:plasma membrane"/>
    <property type="evidence" value="ECO:0007669"/>
    <property type="project" value="UniProtKB-SubCell"/>
</dbReference>
<dbReference type="STRING" id="1033734.GCA_000285535_03845"/>
<proteinExistence type="predicted"/>
<organism evidence="7 8">
    <name type="scientific">Bacillus timonensis</name>
    <dbReference type="NCBI Taxonomy" id="1033734"/>
    <lineage>
        <taxon>Bacteria</taxon>
        <taxon>Bacillati</taxon>
        <taxon>Bacillota</taxon>
        <taxon>Bacilli</taxon>
        <taxon>Bacillales</taxon>
        <taxon>Bacillaceae</taxon>
        <taxon>Bacillus</taxon>
    </lineage>
</organism>
<feature type="transmembrane region" description="Helical" evidence="6">
    <location>
        <begin position="203"/>
        <end position="227"/>
    </location>
</feature>
<evidence type="ECO:0000313" key="7">
    <source>
        <dbReference type="EMBL" id="THE14806.1"/>
    </source>
</evidence>
<feature type="transmembrane region" description="Helical" evidence="6">
    <location>
        <begin position="6"/>
        <end position="24"/>
    </location>
</feature>
<evidence type="ECO:0000256" key="1">
    <source>
        <dbReference type="ARBA" id="ARBA00004651"/>
    </source>
</evidence>
<comment type="caution">
    <text evidence="7">The sequence shown here is derived from an EMBL/GenBank/DDBJ whole genome shotgun (WGS) entry which is preliminary data.</text>
</comment>
<evidence type="ECO:0000256" key="2">
    <source>
        <dbReference type="ARBA" id="ARBA00022475"/>
    </source>
</evidence>
<feature type="transmembrane region" description="Helical" evidence="6">
    <location>
        <begin position="88"/>
        <end position="110"/>
    </location>
</feature>
<comment type="subcellular location">
    <subcellularLocation>
        <location evidence="1">Cell membrane</location>
        <topology evidence="1">Multi-pass membrane protein</topology>
    </subcellularLocation>
</comment>
<dbReference type="Proteomes" id="UP000306477">
    <property type="component" value="Unassembled WGS sequence"/>
</dbReference>
<sequence length="228" mass="24520">MNFFLTFASIVCTIVIFLMMTRLYKRVTHPLLVPIATTTFVILIILLIFSIPYETYMLGGKWIDELLGPAVVALAYPLYQNRESLKEFFMPILIGVFVGSTTGIATGLYFSKIVRIDPTIILSISPKSVTTPVAMDIASVTGGIPALAAVYVMIAGISGAMFGPILLKWVKVDHFVGVGLGFGTASHGIGTSRALEMGTNEGAISSIAMILSAVYTSIILPLFVSFLI</sequence>